<gene>
    <name evidence="1" type="ORF">NCTC11214_05213</name>
</gene>
<sequence>MWFKGRKRRWVLVVALLAMVAALVYWRVSHPAAVNFKNGQGCQT</sequence>
<name>A0A3S4DTB5_SEROD</name>
<accession>A0A3S4DTB5</accession>
<evidence type="ECO:0000313" key="2">
    <source>
        <dbReference type="Proteomes" id="UP000281391"/>
    </source>
</evidence>
<dbReference type="Proteomes" id="UP000281391">
    <property type="component" value="Chromosome"/>
</dbReference>
<dbReference type="AlphaFoldDB" id="A0A3S4DTB5"/>
<evidence type="ECO:0000313" key="1">
    <source>
        <dbReference type="EMBL" id="VDZ64907.1"/>
    </source>
</evidence>
<proteinExistence type="predicted"/>
<dbReference type="KEGG" id="sof:NCTC11214_05213"/>
<organism evidence="1 2">
    <name type="scientific">Serratia odorifera</name>
    <dbReference type="NCBI Taxonomy" id="618"/>
    <lineage>
        <taxon>Bacteria</taxon>
        <taxon>Pseudomonadati</taxon>
        <taxon>Pseudomonadota</taxon>
        <taxon>Gammaproteobacteria</taxon>
        <taxon>Enterobacterales</taxon>
        <taxon>Yersiniaceae</taxon>
        <taxon>Serratia</taxon>
    </lineage>
</organism>
<reference evidence="1 2" key="1">
    <citation type="submission" date="2018-12" db="EMBL/GenBank/DDBJ databases">
        <authorList>
            <consortium name="Pathogen Informatics"/>
        </authorList>
    </citation>
    <scope>NUCLEOTIDE SEQUENCE [LARGE SCALE GENOMIC DNA]</scope>
    <source>
        <strain evidence="1 2">NCTC11214</strain>
    </source>
</reference>
<protein>
    <submittedName>
        <fullName evidence="1">Uncharacterized protein</fullName>
    </submittedName>
</protein>
<dbReference type="EMBL" id="LR134117">
    <property type="protein sequence ID" value="VDZ64907.1"/>
    <property type="molecule type" value="Genomic_DNA"/>
</dbReference>